<sequence length="124" mass="14180">MLQSANNAMSKFLIANSTHLGRAYCIGKLYKITWFPGAVLSENQTEKIYGTLVKLHDVENVLAHLDDYEGYNSNNATSSLFIRQKNRIYTEKGIDYNAWMYIYNQKTDEATRILSGDFLNHGAF</sequence>
<proteinExistence type="predicted"/>
<evidence type="ECO:0000259" key="1">
    <source>
        <dbReference type="Pfam" id="PF06094"/>
    </source>
</evidence>
<keyword evidence="3" id="KW-1185">Reference proteome</keyword>
<feature type="domain" description="Gamma-glutamylcyclotransferase AIG2-like" evidence="1">
    <location>
        <begin position="9"/>
        <end position="119"/>
    </location>
</feature>
<dbReference type="Proteomes" id="UP000032578">
    <property type="component" value="Unassembled WGS sequence"/>
</dbReference>
<evidence type="ECO:0000313" key="2">
    <source>
        <dbReference type="EMBL" id="KJD36286.1"/>
    </source>
</evidence>
<gene>
    <name evidence="2" type="ORF">PW52_06760</name>
</gene>
<dbReference type="AlphaFoldDB" id="A0A0D7WAY5"/>
<name>A0A0D7WAY5_9FLAO</name>
<dbReference type="InterPro" id="IPR013024">
    <property type="entry name" value="GGCT-like"/>
</dbReference>
<dbReference type="InterPro" id="IPR036568">
    <property type="entry name" value="GGCT-like_sf"/>
</dbReference>
<reference evidence="2 3" key="1">
    <citation type="submission" date="2014-11" db="EMBL/GenBank/DDBJ databases">
        <title>Tamlana sedimentorum sp. nov., isolated from shallow sand sediments of the Sea of Japan.</title>
        <authorList>
            <person name="Romanenko L.A."/>
        </authorList>
    </citation>
    <scope>NUCLEOTIDE SEQUENCE [LARGE SCALE GENOMIC DNA]</scope>
    <source>
        <strain evidence="2 3">JCM 19808</strain>
    </source>
</reference>
<comment type="caution">
    <text evidence="2">The sequence shown here is derived from an EMBL/GenBank/DDBJ whole genome shotgun (WGS) entry which is preliminary data.</text>
</comment>
<accession>A0A0D7WAY5</accession>
<dbReference type="Pfam" id="PF06094">
    <property type="entry name" value="GGACT"/>
    <property type="match status" value="1"/>
</dbReference>
<dbReference type="SUPFAM" id="SSF110857">
    <property type="entry name" value="Gamma-glutamyl cyclotransferase-like"/>
    <property type="match status" value="1"/>
</dbReference>
<dbReference type="PATRIC" id="fig|1435349.4.peg.2318"/>
<dbReference type="STRING" id="1435349.PW52_06760"/>
<organism evidence="2 3">
    <name type="scientific">Neotamlana sedimentorum</name>
    <dbReference type="NCBI Taxonomy" id="1435349"/>
    <lineage>
        <taxon>Bacteria</taxon>
        <taxon>Pseudomonadati</taxon>
        <taxon>Bacteroidota</taxon>
        <taxon>Flavobacteriia</taxon>
        <taxon>Flavobacteriales</taxon>
        <taxon>Flavobacteriaceae</taxon>
        <taxon>Neotamlana</taxon>
    </lineage>
</organism>
<dbReference type="CDD" id="cd06661">
    <property type="entry name" value="GGCT_like"/>
    <property type="match status" value="1"/>
</dbReference>
<dbReference type="EMBL" id="JTDW01000004">
    <property type="protein sequence ID" value="KJD36286.1"/>
    <property type="molecule type" value="Genomic_DNA"/>
</dbReference>
<dbReference type="InterPro" id="IPR009288">
    <property type="entry name" value="AIG2-like_dom"/>
</dbReference>
<protein>
    <recommendedName>
        <fullName evidence="1">Gamma-glutamylcyclotransferase AIG2-like domain-containing protein</fullName>
    </recommendedName>
</protein>
<evidence type="ECO:0000313" key="3">
    <source>
        <dbReference type="Proteomes" id="UP000032578"/>
    </source>
</evidence>
<dbReference type="Gene3D" id="3.10.490.10">
    <property type="entry name" value="Gamma-glutamyl cyclotransferase-like"/>
    <property type="match status" value="1"/>
</dbReference>